<dbReference type="KEGG" id="gbm:Gbem_0054"/>
<evidence type="ECO:0000313" key="3">
    <source>
        <dbReference type="Proteomes" id="UP000008825"/>
    </source>
</evidence>
<accession>B5EJ59</accession>
<dbReference type="PANTHER" id="PTHR12147:SF26">
    <property type="entry name" value="PEPTIDASE M28 DOMAIN-CONTAINING PROTEIN"/>
    <property type="match status" value="1"/>
</dbReference>
<keyword evidence="3" id="KW-1185">Reference proteome</keyword>
<dbReference type="PANTHER" id="PTHR12147">
    <property type="entry name" value="METALLOPEPTIDASE M28 FAMILY MEMBER"/>
    <property type="match status" value="1"/>
</dbReference>
<dbReference type="HOGENOM" id="CLU_048743_0_0_7"/>
<dbReference type="Proteomes" id="UP000008825">
    <property type="component" value="Chromosome"/>
</dbReference>
<dbReference type="GO" id="GO:0008235">
    <property type="term" value="F:metalloexopeptidase activity"/>
    <property type="evidence" value="ECO:0007669"/>
    <property type="project" value="InterPro"/>
</dbReference>
<dbReference type="GO" id="GO:0006508">
    <property type="term" value="P:proteolysis"/>
    <property type="evidence" value="ECO:0007669"/>
    <property type="project" value="InterPro"/>
</dbReference>
<dbReference type="InterPro" id="IPR007484">
    <property type="entry name" value="Peptidase_M28"/>
</dbReference>
<evidence type="ECO:0000259" key="1">
    <source>
        <dbReference type="Pfam" id="PF04389"/>
    </source>
</evidence>
<dbReference type="STRING" id="404380.Gbem_0054"/>
<feature type="domain" description="Peptidase M28" evidence="1">
    <location>
        <begin position="108"/>
        <end position="324"/>
    </location>
</feature>
<sequence length="335" mass="36530">MAYKKFPALCAGGCALFLALIAIAGGSMVILPGESYRGALPPLEREELQLRDRLRQHVVQLSGTIGERNVAHYDSLVKSAEYVKAELRKAGLSVSEQPFAADGKVVANLEVEMKGTTEAQEIVVIGAHYDSAPGTPGADDNASGVAALLELARQCTNLRPARTVRFVAFVNEEAPYFQGEEMGSVVYAQRAKERREKIVGMVSLETIGYYADQPGSQRYPAPLSHFYPDTGNFIGFVSNWNSQSLLRQAIGAFRRGGVKFPSEGVAAPAGIPGIGWSDQWSFWQQGYPALMVTDTAPFRYPHYHEPSDTPDRIDYGRMTRVVQGLGKVVEELAGK</sequence>
<name>B5EJ59_CITBB</name>
<dbReference type="SUPFAM" id="SSF53187">
    <property type="entry name" value="Zn-dependent exopeptidases"/>
    <property type="match status" value="1"/>
</dbReference>
<evidence type="ECO:0000313" key="2">
    <source>
        <dbReference type="EMBL" id="ACH37085.1"/>
    </source>
</evidence>
<proteinExistence type="predicted"/>
<organism evidence="2 3">
    <name type="scientific">Citrifermentans bemidjiense (strain ATCC BAA-1014 / DSM 16622 / JCM 12645 / Bem)</name>
    <name type="common">Geobacter bemidjiensis</name>
    <dbReference type="NCBI Taxonomy" id="404380"/>
    <lineage>
        <taxon>Bacteria</taxon>
        <taxon>Pseudomonadati</taxon>
        <taxon>Thermodesulfobacteriota</taxon>
        <taxon>Desulfuromonadia</taxon>
        <taxon>Geobacterales</taxon>
        <taxon>Geobacteraceae</taxon>
        <taxon>Citrifermentans</taxon>
    </lineage>
</organism>
<dbReference type="EMBL" id="CP001124">
    <property type="protein sequence ID" value="ACH37085.1"/>
    <property type="molecule type" value="Genomic_DNA"/>
</dbReference>
<reference evidence="2 3" key="2">
    <citation type="journal article" date="2010" name="BMC Genomics">
        <title>The genome of Geobacter bemidjiensis, exemplar for the subsurface clade of Geobacter species that predominate in Fe(III)-reducing subsurface environments.</title>
        <authorList>
            <person name="Aklujkar M."/>
            <person name="Young N.D."/>
            <person name="Holmes D."/>
            <person name="Chavan M."/>
            <person name="Risso C."/>
            <person name="Kiss H.E."/>
            <person name="Han C.S."/>
            <person name="Land M.L."/>
            <person name="Lovley D.R."/>
        </authorList>
    </citation>
    <scope>NUCLEOTIDE SEQUENCE [LARGE SCALE GENOMIC DNA]</scope>
    <source>
        <strain evidence="3">ATCC BAA-1014 / DSM 16622 / JCM 12645 / Bem</strain>
    </source>
</reference>
<reference evidence="2 3" key="1">
    <citation type="submission" date="2008-07" db="EMBL/GenBank/DDBJ databases">
        <title>Complete sequence of Geobacter bemidjiensis BEM.</title>
        <authorList>
            <consortium name="US DOE Joint Genome Institute"/>
            <person name="Lucas S."/>
            <person name="Copeland A."/>
            <person name="Lapidus A."/>
            <person name="Glavina del Rio T."/>
            <person name="Dalin E."/>
            <person name="Tice H."/>
            <person name="Bruce D."/>
            <person name="Goodwin L."/>
            <person name="Pitluck S."/>
            <person name="Kiss H."/>
            <person name="Brettin T."/>
            <person name="Detter J.C."/>
            <person name="Han C."/>
            <person name="Kuske C.R."/>
            <person name="Schmutz J."/>
            <person name="Larimer F."/>
            <person name="Land M."/>
            <person name="Hauser L."/>
            <person name="Kyrpides N."/>
            <person name="Lykidis A."/>
            <person name="Lovley D."/>
            <person name="Richardson P."/>
        </authorList>
    </citation>
    <scope>NUCLEOTIDE SEQUENCE [LARGE SCALE GENOMIC DNA]</scope>
    <source>
        <strain evidence="3">ATCC BAA-1014 / DSM 16622 / JCM 12645 / Bem</strain>
    </source>
</reference>
<dbReference type="eggNOG" id="COG2234">
    <property type="taxonomic scope" value="Bacteria"/>
</dbReference>
<dbReference type="Pfam" id="PF04389">
    <property type="entry name" value="Peptidase_M28"/>
    <property type="match status" value="1"/>
</dbReference>
<dbReference type="InterPro" id="IPR045175">
    <property type="entry name" value="M28_fam"/>
</dbReference>
<gene>
    <name evidence="2" type="ordered locus">Gbem_0054</name>
</gene>
<protein>
    <submittedName>
        <fullName evidence="2">Peptidase, M28 family</fullName>
    </submittedName>
</protein>
<dbReference type="AlphaFoldDB" id="B5EJ59"/>
<dbReference type="Gene3D" id="3.40.630.10">
    <property type="entry name" value="Zn peptidases"/>
    <property type="match status" value="1"/>
</dbReference>